<dbReference type="InterPro" id="IPR029261">
    <property type="entry name" value="Transposase_Znf"/>
</dbReference>
<comment type="caution">
    <text evidence="2">The sequence shown here is derived from an EMBL/GenBank/DDBJ whole genome shotgun (WGS) entry which is preliminary data.</text>
</comment>
<dbReference type="AlphaFoldDB" id="A0A930W1T5"/>
<feature type="domain" description="Transposase IS204/IS1001/IS1096/IS1165 zinc-finger" evidence="1">
    <location>
        <begin position="2"/>
        <end position="34"/>
    </location>
</feature>
<evidence type="ECO:0000313" key="2">
    <source>
        <dbReference type="EMBL" id="MBF4807975.1"/>
    </source>
</evidence>
<reference evidence="2" key="1">
    <citation type="submission" date="2020-04" db="EMBL/GenBank/DDBJ databases">
        <title>Deep metagenomics examines the oral microbiome during advanced dental caries in children, revealing novel taxa and co-occurrences with host molecules.</title>
        <authorList>
            <person name="Baker J.L."/>
            <person name="Morton J.T."/>
            <person name="Dinis M."/>
            <person name="Alvarez R."/>
            <person name="Tran N.C."/>
            <person name="Knight R."/>
            <person name="Edlund A."/>
        </authorList>
    </citation>
    <scope>NUCLEOTIDE SEQUENCE</scope>
    <source>
        <strain evidence="2">JCVI_38_bin.5</strain>
    </source>
</reference>
<dbReference type="EMBL" id="JABZGW010000186">
    <property type="protein sequence ID" value="MBF4807975.1"/>
    <property type="molecule type" value="Genomic_DNA"/>
</dbReference>
<evidence type="ECO:0000313" key="3">
    <source>
        <dbReference type="Proteomes" id="UP000698335"/>
    </source>
</evidence>
<sequence>MVKNGFRTRYFISFPIGGKKVILRKKVRRYKCKCADCD</sequence>
<accession>A0A930W1T5</accession>
<organism evidence="2 3">
    <name type="scientific">Lancefieldella rimae</name>
    <dbReference type="NCBI Taxonomy" id="1383"/>
    <lineage>
        <taxon>Bacteria</taxon>
        <taxon>Bacillati</taxon>
        <taxon>Actinomycetota</taxon>
        <taxon>Coriobacteriia</taxon>
        <taxon>Coriobacteriales</taxon>
        <taxon>Atopobiaceae</taxon>
        <taxon>Lancefieldella</taxon>
    </lineage>
</organism>
<dbReference type="Proteomes" id="UP000698335">
    <property type="component" value="Unassembled WGS sequence"/>
</dbReference>
<gene>
    <name evidence="2" type="ORF">HXK26_04705</name>
</gene>
<name>A0A930W1T5_9ACTN</name>
<proteinExistence type="predicted"/>
<protein>
    <submittedName>
        <fullName evidence="2">Transposase family protein</fullName>
    </submittedName>
</protein>
<evidence type="ECO:0000259" key="1">
    <source>
        <dbReference type="Pfam" id="PF14690"/>
    </source>
</evidence>
<dbReference type="Pfam" id="PF14690">
    <property type="entry name" value="Zn_ribbon_ISL3"/>
    <property type="match status" value="1"/>
</dbReference>